<feature type="transmembrane region" description="Helical" evidence="8">
    <location>
        <begin position="448"/>
        <end position="470"/>
    </location>
</feature>
<dbReference type="PANTHER" id="PTHR11654">
    <property type="entry name" value="OLIGOPEPTIDE TRANSPORTER-RELATED"/>
    <property type="match status" value="1"/>
</dbReference>
<dbReference type="Pfam" id="PF00854">
    <property type="entry name" value="PTR2"/>
    <property type="match status" value="1"/>
</dbReference>
<evidence type="ECO:0000256" key="7">
    <source>
        <dbReference type="SAM" id="MobiDB-lite"/>
    </source>
</evidence>
<dbReference type="Gene3D" id="1.20.1250.20">
    <property type="entry name" value="MFS general substrate transporter like domains"/>
    <property type="match status" value="1"/>
</dbReference>
<feature type="transmembrane region" description="Helical" evidence="8">
    <location>
        <begin position="249"/>
        <end position="268"/>
    </location>
</feature>
<reference evidence="9" key="1">
    <citation type="submission" date="2022-09" db="EMBL/GenBank/DDBJ databases">
        <title>Fusarium specimens isolated from Avocado Roots.</title>
        <authorList>
            <person name="Stajich J."/>
            <person name="Roper C."/>
            <person name="Heimlech-Rivalta G."/>
        </authorList>
    </citation>
    <scope>NUCLEOTIDE SEQUENCE</scope>
    <source>
        <strain evidence="9">CF00095</strain>
    </source>
</reference>
<protein>
    <recommendedName>
        <fullName evidence="11">Pot family proton-dependent oligopeptide transporter</fullName>
    </recommendedName>
</protein>
<feature type="transmembrane region" description="Helical" evidence="8">
    <location>
        <begin position="530"/>
        <end position="550"/>
    </location>
</feature>
<comment type="similarity">
    <text evidence="2 6">Belongs to the major facilitator superfamily. Proton-dependent oligopeptide transporter (POT/PTR) (TC 2.A.17) family.</text>
</comment>
<dbReference type="SUPFAM" id="SSF103473">
    <property type="entry name" value="MFS general substrate transporter"/>
    <property type="match status" value="1"/>
</dbReference>
<evidence type="ECO:0000256" key="4">
    <source>
        <dbReference type="ARBA" id="ARBA00022989"/>
    </source>
</evidence>
<feature type="compositionally biased region" description="Basic and acidic residues" evidence="7">
    <location>
        <begin position="599"/>
        <end position="613"/>
    </location>
</feature>
<feature type="compositionally biased region" description="Polar residues" evidence="7">
    <location>
        <begin position="36"/>
        <end position="45"/>
    </location>
</feature>
<sequence>MAPTGDAMGETVAAAGLHAEMIDEKRASMAAERRSSVVTNPNAPATVSGGVTPDGQFPTPEEMASLRRISNKIPLKLFSIAFIELCERFSYYGCTVVFTNFIQQPLPPGSVTGADDEQPGALGMGQRASTGITTFNQFWQYLMPLFGAYVADQYWGRYRTISYALVIDIIGHIILIVSAVPGVITSDGALGAMIIAIIVIGFGTGGFKPNVNPLIVEQLGEQYMHIKTLKSGERVIIDPAVTIERVYMWFYWAINVGALVGQVTMVFAEKYVGFWLSYTLPTFMLCLCPIIMFLNRKNYEQRAPGGSVLGPAMKTFFLAQKGRWSINPFQTWKNMHTGDFWESVKPSKFTNETRPKWMTFDDAWVDELRRGFNACAVFCWYPIFWLCYNQINNNLISQAALMERHGVPNDILSNLNPFALLIFIPLNDRLIYPALRKAGIRFTPIKKITAGFFTGAAAMIWAAIVQHYIYQKSECGMYASGDDCTTAPINVWAQTGAYVLIALSEVFASITSLEYAFSKAPKNMRSMVQAVALFMTAFSAALGQALVGLAADPLLVWNYGVVAILAVIAGTCFWFQFKELDIHEDELNALPEGQAGNKADVESPLEEKKRVDE</sequence>
<evidence type="ECO:0000256" key="6">
    <source>
        <dbReference type="RuleBase" id="RU003755"/>
    </source>
</evidence>
<dbReference type="PROSITE" id="PS01023">
    <property type="entry name" value="PTR2_2"/>
    <property type="match status" value="1"/>
</dbReference>
<dbReference type="Proteomes" id="UP001152024">
    <property type="component" value="Unassembled WGS sequence"/>
</dbReference>
<feature type="region of interest" description="Disordered" evidence="7">
    <location>
        <begin position="35"/>
        <end position="57"/>
    </location>
</feature>
<dbReference type="InterPro" id="IPR018456">
    <property type="entry name" value="PTR2_symporter_CS"/>
</dbReference>
<accession>A0ABQ8RT94</accession>
<proteinExistence type="inferred from homology"/>
<comment type="subcellular location">
    <subcellularLocation>
        <location evidence="1 6">Membrane</location>
        <topology evidence="1 6">Multi-pass membrane protein</topology>
    </subcellularLocation>
</comment>
<feature type="transmembrane region" description="Helical" evidence="8">
    <location>
        <begin position="190"/>
        <end position="207"/>
    </location>
</feature>
<dbReference type="InterPro" id="IPR000109">
    <property type="entry name" value="POT_fam"/>
</dbReference>
<dbReference type="EMBL" id="JAOQBH010000001">
    <property type="protein sequence ID" value="KAJ4141350.1"/>
    <property type="molecule type" value="Genomic_DNA"/>
</dbReference>
<evidence type="ECO:0000256" key="5">
    <source>
        <dbReference type="ARBA" id="ARBA00023136"/>
    </source>
</evidence>
<evidence type="ECO:0000313" key="10">
    <source>
        <dbReference type="Proteomes" id="UP001152024"/>
    </source>
</evidence>
<evidence type="ECO:0000256" key="3">
    <source>
        <dbReference type="ARBA" id="ARBA00022692"/>
    </source>
</evidence>
<keyword evidence="5 8" id="KW-0472">Membrane</keyword>
<evidence type="ECO:0000256" key="8">
    <source>
        <dbReference type="SAM" id="Phobius"/>
    </source>
</evidence>
<keyword evidence="4 8" id="KW-1133">Transmembrane helix</keyword>
<organism evidence="9 10">
    <name type="scientific">Fusarium equiseti</name>
    <name type="common">Fusarium scirpi</name>
    <dbReference type="NCBI Taxonomy" id="61235"/>
    <lineage>
        <taxon>Eukaryota</taxon>
        <taxon>Fungi</taxon>
        <taxon>Dikarya</taxon>
        <taxon>Ascomycota</taxon>
        <taxon>Pezizomycotina</taxon>
        <taxon>Sordariomycetes</taxon>
        <taxon>Hypocreomycetidae</taxon>
        <taxon>Hypocreales</taxon>
        <taxon>Nectriaceae</taxon>
        <taxon>Fusarium</taxon>
        <taxon>Fusarium incarnatum-equiseti species complex</taxon>
    </lineage>
</organism>
<evidence type="ECO:0000256" key="1">
    <source>
        <dbReference type="ARBA" id="ARBA00004141"/>
    </source>
</evidence>
<keyword evidence="10" id="KW-1185">Reference proteome</keyword>
<evidence type="ECO:0000256" key="2">
    <source>
        <dbReference type="ARBA" id="ARBA00005982"/>
    </source>
</evidence>
<dbReference type="InterPro" id="IPR036259">
    <property type="entry name" value="MFS_trans_sf"/>
</dbReference>
<gene>
    <name evidence="9" type="ORF">NW768_000561</name>
</gene>
<keyword evidence="6" id="KW-0813">Transport</keyword>
<evidence type="ECO:0000313" key="9">
    <source>
        <dbReference type="EMBL" id="KAJ4141350.1"/>
    </source>
</evidence>
<comment type="caution">
    <text evidence="9">The sequence shown here is derived from an EMBL/GenBank/DDBJ whole genome shotgun (WGS) entry which is preliminary data.</text>
</comment>
<keyword evidence="3 6" id="KW-0812">Transmembrane</keyword>
<feature type="transmembrane region" description="Helical" evidence="8">
    <location>
        <begin position="274"/>
        <end position="294"/>
    </location>
</feature>
<feature type="transmembrane region" description="Helical" evidence="8">
    <location>
        <begin position="556"/>
        <end position="575"/>
    </location>
</feature>
<evidence type="ECO:0008006" key="11">
    <source>
        <dbReference type="Google" id="ProtNLM"/>
    </source>
</evidence>
<name>A0ABQ8RT94_FUSEQ</name>
<feature type="region of interest" description="Disordered" evidence="7">
    <location>
        <begin position="591"/>
        <end position="613"/>
    </location>
</feature>
<feature type="transmembrane region" description="Helical" evidence="8">
    <location>
        <begin position="411"/>
        <end position="427"/>
    </location>
</feature>
<feature type="transmembrane region" description="Helical" evidence="8">
    <location>
        <begin position="497"/>
        <end position="518"/>
    </location>
</feature>
<feature type="transmembrane region" description="Helical" evidence="8">
    <location>
        <begin position="163"/>
        <end position="184"/>
    </location>
</feature>